<keyword evidence="1" id="KW-0812">Transmembrane</keyword>
<gene>
    <name evidence="2" type="ORF">LCGC14_1382880</name>
</gene>
<feature type="transmembrane region" description="Helical" evidence="1">
    <location>
        <begin position="12"/>
        <end position="30"/>
    </location>
</feature>
<name>A0A0F9MHL4_9ZZZZ</name>
<reference evidence="2" key="1">
    <citation type="journal article" date="2015" name="Nature">
        <title>Complex archaea that bridge the gap between prokaryotes and eukaryotes.</title>
        <authorList>
            <person name="Spang A."/>
            <person name="Saw J.H."/>
            <person name="Jorgensen S.L."/>
            <person name="Zaremba-Niedzwiedzka K."/>
            <person name="Martijn J."/>
            <person name="Lind A.E."/>
            <person name="van Eijk R."/>
            <person name="Schleper C."/>
            <person name="Guy L."/>
            <person name="Ettema T.J."/>
        </authorList>
    </citation>
    <scope>NUCLEOTIDE SEQUENCE</scope>
</reference>
<proteinExistence type="predicted"/>
<evidence type="ECO:0000313" key="2">
    <source>
        <dbReference type="EMBL" id="KKM76165.1"/>
    </source>
</evidence>
<evidence type="ECO:0000256" key="1">
    <source>
        <dbReference type="SAM" id="Phobius"/>
    </source>
</evidence>
<keyword evidence="1" id="KW-0472">Membrane</keyword>
<keyword evidence="1" id="KW-1133">Transmembrane helix</keyword>
<comment type="caution">
    <text evidence="2">The sequence shown here is derived from an EMBL/GenBank/DDBJ whole genome shotgun (WGS) entry which is preliminary data.</text>
</comment>
<sequence length="237" mass="25925">MICPTSNSVRWPAARIALLLFVGAVVLYVLGRWDAGLSAGERDHQRRVEEVLHVGRALHRSMDSLKVIGDSLSRVDSLFALAEQRAELLLDQLEATDTDESDSLASTPLDSLLPPLRLRAVRIRPDSVAFATDSVGVRFLAGRMLLLAQSQRRNRTLADLANARAGRITALEGELSAATLRANNAEGQIPGLEKLLADSERLRRRKGKWLGFIPKPPPMLTFLGGALTCYLLCPKPS</sequence>
<accession>A0A0F9MHL4</accession>
<organism evidence="2">
    <name type="scientific">marine sediment metagenome</name>
    <dbReference type="NCBI Taxonomy" id="412755"/>
    <lineage>
        <taxon>unclassified sequences</taxon>
        <taxon>metagenomes</taxon>
        <taxon>ecological metagenomes</taxon>
    </lineage>
</organism>
<dbReference type="EMBL" id="LAZR01008855">
    <property type="protein sequence ID" value="KKM76165.1"/>
    <property type="molecule type" value="Genomic_DNA"/>
</dbReference>
<dbReference type="AlphaFoldDB" id="A0A0F9MHL4"/>
<protein>
    <submittedName>
        <fullName evidence="2">Uncharacterized protein</fullName>
    </submittedName>
</protein>